<dbReference type="Gene3D" id="3.20.20.240">
    <property type="entry name" value="Methylmalonyl-CoA mutase"/>
    <property type="match status" value="1"/>
</dbReference>
<dbReference type="Proteomes" id="UP001500979">
    <property type="component" value="Unassembled WGS sequence"/>
</dbReference>
<feature type="region of interest" description="Disordered" evidence="2">
    <location>
        <begin position="466"/>
        <end position="491"/>
    </location>
</feature>
<reference evidence="4 5" key="1">
    <citation type="journal article" date="2019" name="Int. J. Syst. Evol. Microbiol.">
        <title>The Global Catalogue of Microorganisms (GCM) 10K type strain sequencing project: providing services to taxonomists for standard genome sequencing and annotation.</title>
        <authorList>
            <consortium name="The Broad Institute Genomics Platform"/>
            <consortium name="The Broad Institute Genome Sequencing Center for Infectious Disease"/>
            <person name="Wu L."/>
            <person name="Ma J."/>
        </authorList>
    </citation>
    <scope>NUCLEOTIDE SEQUENCE [LARGE SCALE GENOMIC DNA]</scope>
    <source>
        <strain evidence="4 5">JCM 9383</strain>
    </source>
</reference>
<dbReference type="Gene3D" id="1.10.196.20">
    <property type="match status" value="1"/>
</dbReference>
<accession>A0ABN3UZR3</accession>
<dbReference type="InterPro" id="IPR016176">
    <property type="entry name" value="Cbl-dep_enz_cat"/>
</dbReference>
<evidence type="ECO:0000256" key="2">
    <source>
        <dbReference type="SAM" id="MobiDB-lite"/>
    </source>
</evidence>
<dbReference type="SUPFAM" id="SSF51703">
    <property type="entry name" value="Cobalamin (vitamin B12)-dependent enzymes"/>
    <property type="match status" value="1"/>
</dbReference>
<feature type="domain" description="Methylmalonyl-CoA mutase alpha/beta chain catalytic" evidence="3">
    <location>
        <begin position="76"/>
        <end position="144"/>
    </location>
</feature>
<organism evidence="4 5">
    <name type="scientific">Saccharopolyspora taberi</name>
    <dbReference type="NCBI Taxonomy" id="60895"/>
    <lineage>
        <taxon>Bacteria</taxon>
        <taxon>Bacillati</taxon>
        <taxon>Actinomycetota</taxon>
        <taxon>Actinomycetes</taxon>
        <taxon>Pseudonocardiales</taxon>
        <taxon>Pseudonocardiaceae</taxon>
        <taxon>Saccharopolyspora</taxon>
    </lineage>
</organism>
<keyword evidence="5" id="KW-1185">Reference proteome</keyword>
<dbReference type="Gene3D" id="3.40.50.280">
    <property type="entry name" value="Cobalamin-binding domain"/>
    <property type="match status" value="1"/>
</dbReference>
<comment type="subunit">
    <text evidence="1">Heterodimer of an alpha and a beta chain.</text>
</comment>
<evidence type="ECO:0000313" key="4">
    <source>
        <dbReference type="EMBL" id="GAA2773104.1"/>
    </source>
</evidence>
<evidence type="ECO:0000256" key="1">
    <source>
        <dbReference type="ARBA" id="ARBA00011870"/>
    </source>
</evidence>
<comment type="caution">
    <text evidence="4">The sequence shown here is derived from an EMBL/GenBank/DDBJ whole genome shotgun (WGS) entry which is preliminary data.</text>
</comment>
<protein>
    <submittedName>
        <fullName evidence="4">Methylmalonyl-CoA mutase family protein</fullName>
    </submittedName>
</protein>
<evidence type="ECO:0000259" key="3">
    <source>
        <dbReference type="Pfam" id="PF01642"/>
    </source>
</evidence>
<dbReference type="EMBL" id="BAAAUX010000001">
    <property type="protein sequence ID" value="GAA2773104.1"/>
    <property type="molecule type" value="Genomic_DNA"/>
</dbReference>
<gene>
    <name evidence="4" type="ORF">GCM10010470_00880</name>
</gene>
<dbReference type="CDD" id="cd03677">
    <property type="entry name" value="MM_CoA_mutase_beta"/>
    <property type="match status" value="1"/>
</dbReference>
<dbReference type="PANTHER" id="PTHR48101:SF4">
    <property type="entry name" value="METHYLMALONYL-COA MUTASE, MITOCHONDRIAL"/>
    <property type="match status" value="1"/>
</dbReference>
<evidence type="ECO:0000313" key="5">
    <source>
        <dbReference type="Proteomes" id="UP001500979"/>
    </source>
</evidence>
<dbReference type="Pfam" id="PF01642">
    <property type="entry name" value="MM_CoA_mutase"/>
    <property type="match status" value="2"/>
</dbReference>
<name>A0ABN3UZR3_9PSEU</name>
<dbReference type="InterPro" id="IPR024067">
    <property type="entry name" value="Me-malonyl-CoA_mutase_sm_su_N"/>
</dbReference>
<sequence>MCITDSRGLANRPVGLPSLFMVAHSTASGLPLAAEFPEPAREQWQQQVDKVLRRSGLVPEGEQAPDPVEDVLATETYDGITIHPLYTASPADPGAPGLAPFVRGSRPQGCVHDGWEVRQQHAHPDAAETNREVLADLYNGVGSLWLELGPTGLPVGSLADALEGVHLDMISVVLDAGPDSAEAAAALLELAREQGVAPGALRGNLGADPVGLRARTGETVELDSALEAVRLSAGSGLKAITVDGLPFHDAGGSDAEELGCSIAAGVTYLRELADEVGVDAATRALEFRYAATADQFLTIAKFRAARRLWERVAREVGAADRAQAQHAVTSSAMLTRRDPWVNMLRGTIAAFAAGMGGAQAVTVRPFDAAIGLPDAFSRRVARNTQSLLLEESHLAQVIDPAGGSYYVETLTDELARAAWAWFQRIEAEGGLPAALRSGLVADRLAETWERRRGAIAHRTDPITGVSEFPNLDEPALRRDPAPAPRSGGLPRHRYAEGFEQLRDASDERLAATGERPGVFLATLGPLADHNARASFARNLFAAGGLETPDAGPTESTADVLAAYDGAPVVCLCSSNKIYAERAAETARALKEAGARHVLLAGTSEIEGVDGRVFSGCDALEVLQDLHRRLGESR</sequence>
<dbReference type="InterPro" id="IPR006099">
    <property type="entry name" value="MeMalonylCoA_mutase_a/b_cat"/>
</dbReference>
<proteinExistence type="predicted"/>
<dbReference type="PANTHER" id="PTHR48101">
    <property type="entry name" value="METHYLMALONYL-COA MUTASE, MITOCHONDRIAL-RELATED"/>
    <property type="match status" value="1"/>
</dbReference>
<feature type="domain" description="Methylmalonyl-CoA mutase alpha/beta chain catalytic" evidence="3">
    <location>
        <begin position="147"/>
        <end position="473"/>
    </location>
</feature>